<dbReference type="EMBL" id="JAWXYG010000004">
    <property type="protein sequence ID" value="KAK4274151.1"/>
    <property type="molecule type" value="Genomic_DNA"/>
</dbReference>
<keyword evidence="1" id="KW-0418">Kinase</keyword>
<dbReference type="Gene3D" id="3.30.200.20">
    <property type="entry name" value="Phosphorylase Kinase, domain 1"/>
    <property type="match status" value="1"/>
</dbReference>
<gene>
    <name evidence="5" type="ORF">QN277_017425</name>
</gene>
<accession>A0AAE1MU86</accession>
<dbReference type="PROSITE" id="PS00108">
    <property type="entry name" value="PROTEIN_KINASE_ST"/>
    <property type="match status" value="1"/>
</dbReference>
<name>A0AAE1MU86_9FABA</name>
<evidence type="ECO:0000256" key="2">
    <source>
        <dbReference type="ARBA" id="ARBA00022741"/>
    </source>
</evidence>
<evidence type="ECO:0000256" key="3">
    <source>
        <dbReference type="ARBA" id="ARBA00022840"/>
    </source>
</evidence>
<evidence type="ECO:0000256" key="1">
    <source>
        <dbReference type="ARBA" id="ARBA00022527"/>
    </source>
</evidence>
<dbReference type="PROSITE" id="PS50011">
    <property type="entry name" value="PROTEIN_KINASE_DOM"/>
    <property type="match status" value="1"/>
</dbReference>
<comment type="caution">
    <text evidence="5">The sequence shown here is derived from an EMBL/GenBank/DDBJ whole genome shotgun (WGS) entry which is preliminary data.</text>
</comment>
<dbReference type="InterPro" id="IPR000719">
    <property type="entry name" value="Prot_kinase_dom"/>
</dbReference>
<dbReference type="SUPFAM" id="SSF56112">
    <property type="entry name" value="Protein kinase-like (PK-like)"/>
    <property type="match status" value="1"/>
</dbReference>
<evidence type="ECO:0000313" key="6">
    <source>
        <dbReference type="Proteomes" id="UP001293593"/>
    </source>
</evidence>
<evidence type="ECO:0000313" key="5">
    <source>
        <dbReference type="EMBL" id="KAK4274151.1"/>
    </source>
</evidence>
<keyword evidence="6" id="KW-1185">Reference proteome</keyword>
<dbReference type="PANTHER" id="PTHR47989:SF5">
    <property type="entry name" value="PROTEIN KINASE DOMAIN-CONTAINING PROTEIN"/>
    <property type="match status" value="1"/>
</dbReference>
<keyword evidence="3" id="KW-0067">ATP-binding</keyword>
<dbReference type="Pfam" id="PF00069">
    <property type="entry name" value="Pkinase"/>
    <property type="match status" value="1"/>
</dbReference>
<keyword evidence="1" id="KW-0808">Transferase</keyword>
<proteinExistence type="predicted"/>
<evidence type="ECO:0000259" key="4">
    <source>
        <dbReference type="PROSITE" id="PS50011"/>
    </source>
</evidence>
<dbReference type="Proteomes" id="UP001293593">
    <property type="component" value="Unassembled WGS sequence"/>
</dbReference>
<protein>
    <recommendedName>
        <fullName evidence="4">Protein kinase domain-containing protein</fullName>
    </recommendedName>
</protein>
<feature type="domain" description="Protein kinase" evidence="4">
    <location>
        <begin position="58"/>
        <end position="350"/>
    </location>
</feature>
<dbReference type="InterPro" id="IPR011009">
    <property type="entry name" value="Kinase-like_dom_sf"/>
</dbReference>
<dbReference type="GO" id="GO:0004674">
    <property type="term" value="F:protein serine/threonine kinase activity"/>
    <property type="evidence" value="ECO:0007669"/>
    <property type="project" value="UniProtKB-KW"/>
</dbReference>
<reference evidence="5" key="1">
    <citation type="submission" date="2023-10" db="EMBL/GenBank/DDBJ databases">
        <title>Chromosome-level genome of the transformable northern wattle, Acacia crassicarpa.</title>
        <authorList>
            <person name="Massaro I."/>
            <person name="Sinha N.R."/>
            <person name="Poethig S."/>
            <person name="Leichty A.R."/>
        </authorList>
    </citation>
    <scope>NUCLEOTIDE SEQUENCE</scope>
    <source>
        <strain evidence="5">Acra3RX</strain>
        <tissue evidence="5">Leaf</tissue>
    </source>
</reference>
<dbReference type="PANTHER" id="PTHR47989">
    <property type="entry name" value="OS01G0750732 PROTEIN"/>
    <property type="match status" value="1"/>
</dbReference>
<dbReference type="InterPro" id="IPR008271">
    <property type="entry name" value="Ser/Thr_kinase_AS"/>
</dbReference>
<dbReference type="GO" id="GO:0005524">
    <property type="term" value="F:ATP binding"/>
    <property type="evidence" value="ECO:0007669"/>
    <property type="project" value="UniProtKB-KW"/>
</dbReference>
<organism evidence="5 6">
    <name type="scientific">Acacia crassicarpa</name>
    <name type="common">northern wattle</name>
    <dbReference type="NCBI Taxonomy" id="499986"/>
    <lineage>
        <taxon>Eukaryota</taxon>
        <taxon>Viridiplantae</taxon>
        <taxon>Streptophyta</taxon>
        <taxon>Embryophyta</taxon>
        <taxon>Tracheophyta</taxon>
        <taxon>Spermatophyta</taxon>
        <taxon>Magnoliopsida</taxon>
        <taxon>eudicotyledons</taxon>
        <taxon>Gunneridae</taxon>
        <taxon>Pentapetalae</taxon>
        <taxon>rosids</taxon>
        <taxon>fabids</taxon>
        <taxon>Fabales</taxon>
        <taxon>Fabaceae</taxon>
        <taxon>Caesalpinioideae</taxon>
        <taxon>mimosoid clade</taxon>
        <taxon>Acacieae</taxon>
        <taxon>Acacia</taxon>
    </lineage>
</organism>
<dbReference type="AlphaFoldDB" id="A0AAE1MU86"/>
<keyword evidence="1" id="KW-0723">Serine/threonine-protein kinase</keyword>
<sequence>MGYLSCYDAKSAIATYQCDPLCWDVNTSPKARNSKRNKKLPGIRKFEYLDLVAATNGFSADSFLGKGSQGSVYRATLDDGKLVVAVKTTKLKKPPATCLLNHRPKRTGCTKCTSPAENEVEILSGFPSSRRIVNLIGFSTDSNLNKLIVVEYMPNGSLHVLLHSAPNPPGWALRVRFALQVAEAVRTLHSSNPPVIHRDIKSSNVLIDADWNARLGDFGLALRGHDANFGGKVTLPAGTLGYLDPCYLTPGDLSEKIDVFSFGILLLEIISGRNAIDVKYSPPSVVEWAVPLIKQGKFEAIADPRMGTPSDPRVIEGLAVLGAMCVRWKAEKRPTMVEVVECLKQVRKRIYGWPIWRSVKRRVGRREKAESLIKMGSRRNGKVLSVGVAEHDTSEAGNDQEVRSKSIGCEGEMKMQRNQSGNTQLGLLVRRKEEVGLRRSRSVGVLHNPRLSPRLGRAL</sequence>
<dbReference type="SMART" id="SM00220">
    <property type="entry name" value="S_TKc"/>
    <property type="match status" value="1"/>
</dbReference>
<keyword evidence="2" id="KW-0547">Nucleotide-binding</keyword>
<dbReference type="Gene3D" id="1.10.510.10">
    <property type="entry name" value="Transferase(Phosphotransferase) domain 1"/>
    <property type="match status" value="1"/>
</dbReference>